<reference evidence="2" key="1">
    <citation type="submission" date="2014-11" db="EMBL/GenBank/DDBJ databases">
        <authorList>
            <person name="Amaro Gonzalez C."/>
        </authorList>
    </citation>
    <scope>NUCLEOTIDE SEQUENCE</scope>
</reference>
<reference evidence="2" key="2">
    <citation type="journal article" date="2015" name="Fish Shellfish Immunol.">
        <title>Early steps in the European eel (Anguilla anguilla)-Vibrio vulnificus interaction in the gills: Role of the RtxA13 toxin.</title>
        <authorList>
            <person name="Callol A."/>
            <person name="Pajuelo D."/>
            <person name="Ebbesson L."/>
            <person name="Teles M."/>
            <person name="MacKenzie S."/>
            <person name="Amaro C."/>
        </authorList>
    </citation>
    <scope>NUCLEOTIDE SEQUENCE</scope>
</reference>
<proteinExistence type="predicted"/>
<evidence type="ECO:0000313" key="2">
    <source>
        <dbReference type="EMBL" id="JAH34109.1"/>
    </source>
</evidence>
<feature type="region of interest" description="Disordered" evidence="1">
    <location>
        <begin position="1"/>
        <end position="66"/>
    </location>
</feature>
<accession>A0A0E9RY05</accession>
<sequence length="66" mass="7325">MGLFRPNTGERLNILTSPYPPPTSKPGQTKCGYMLSPRELVQKKKKKKGEHINGSKSPKKVESGEN</sequence>
<protein>
    <submittedName>
        <fullName evidence="2">Uncharacterized protein</fullName>
    </submittedName>
</protein>
<organism evidence="2">
    <name type="scientific">Anguilla anguilla</name>
    <name type="common">European freshwater eel</name>
    <name type="synonym">Muraena anguilla</name>
    <dbReference type="NCBI Taxonomy" id="7936"/>
    <lineage>
        <taxon>Eukaryota</taxon>
        <taxon>Metazoa</taxon>
        <taxon>Chordata</taxon>
        <taxon>Craniata</taxon>
        <taxon>Vertebrata</taxon>
        <taxon>Euteleostomi</taxon>
        <taxon>Actinopterygii</taxon>
        <taxon>Neopterygii</taxon>
        <taxon>Teleostei</taxon>
        <taxon>Anguilliformes</taxon>
        <taxon>Anguillidae</taxon>
        <taxon>Anguilla</taxon>
    </lineage>
</organism>
<dbReference type="EMBL" id="GBXM01074468">
    <property type="protein sequence ID" value="JAH34109.1"/>
    <property type="molecule type" value="Transcribed_RNA"/>
</dbReference>
<name>A0A0E9RY05_ANGAN</name>
<evidence type="ECO:0000256" key="1">
    <source>
        <dbReference type="SAM" id="MobiDB-lite"/>
    </source>
</evidence>
<dbReference type="AlphaFoldDB" id="A0A0E9RY05"/>